<dbReference type="AlphaFoldDB" id="A0A1V9ZV43"/>
<keyword evidence="2" id="KW-1185">Reference proteome</keyword>
<protein>
    <submittedName>
        <fullName evidence="1">Uncharacterized protein</fullName>
    </submittedName>
</protein>
<dbReference type="EMBL" id="JNBS01001376">
    <property type="protein sequence ID" value="OQS01864.1"/>
    <property type="molecule type" value="Genomic_DNA"/>
</dbReference>
<dbReference type="OrthoDB" id="79155at2759"/>
<evidence type="ECO:0000313" key="1">
    <source>
        <dbReference type="EMBL" id="OQS01864.1"/>
    </source>
</evidence>
<sequence length="946" mass="110904">MILTLYRRSTQLFFHAYDIVKSTNSVLAIPNSVLEQHLDLCISMPLSTLFLMLAPRLQLCLSDDIRLSIKPATFRQGQRVCQRVLFLQSVYLPKRLLAHSLRFIVEAYLTTGIITIQVYNPSDCFVWRTSLPWHDKSSVEEYMKSLYVVPFKSNYSLETKANVNMIVQTHVSIVIQRHYRRRKSLRFMIELAKTQWLRIQVRNQYNYVHKHSGQWKATKPNLLSVFPHTTPYNGMFEYIFVNNYSNGGNILGSYYIYPRKGRIARISMEVAATKVQMWFRNKCHNFDIMTCLRALKQTYSYHSRRSSMVFVPVDISLLHIALAGEARMNAALMYEYATRIFLYCRESDEATALVVCCACVFWLATETQKSHRRQALILLKRYQPKITLHQVYSIEYLFYQAAYLHQPNNMLIVQSYALFLDILCYKPQRAIDLYIKALNQMTPTANPLQLNFARFRLQYPEIAHVALQWTAKPTEVDPKYIPVFNGFALTPEHEKAAHCIQSWYKKRSENYLIMPGLTQAVLALETNHFAVVRYRLDKFRPGNGMMYALHIHILIHEHDEAKAMYKRLHATDPVHPFIVCGQVILCLTMLQVNAILLQRIRELQRLAKTQDFSLLEIRYFRFAAVTQPTNPLALTNYALYHQIILGKHGIAEKLLLKAIKLSKNGDLYYKIMEQFQRHRLYKGISCGRGPSWAIYCSRQTRAVKMINGWFRMEHHLKRLPGQSRHRQMHFWYYDVTRELVWDTTVMEEKCLKQTTDDTTQLILATIEYERQLHSAITIQSCYRHWSQTRHFVCFKSLFSLPRPSVVSLNNALDLHLYKGVWHEAQKIYCHEMYLDHKNAIAVGGLAMTLNAQGHWAKATKWFKYYRSLSKPSEAAASLTREPTLWWRWLNYIIALQGLITRFDLAELLYRKSIAAFRTPQLEIMLEGSEASFKELHHLSTFKRIPL</sequence>
<name>A0A1V9ZV43_9STRA</name>
<evidence type="ECO:0000313" key="2">
    <source>
        <dbReference type="Proteomes" id="UP000243217"/>
    </source>
</evidence>
<comment type="caution">
    <text evidence="1">The sequence shown here is derived from an EMBL/GenBank/DDBJ whole genome shotgun (WGS) entry which is preliminary data.</text>
</comment>
<organism evidence="1 2">
    <name type="scientific">Thraustotheca clavata</name>
    <dbReference type="NCBI Taxonomy" id="74557"/>
    <lineage>
        <taxon>Eukaryota</taxon>
        <taxon>Sar</taxon>
        <taxon>Stramenopiles</taxon>
        <taxon>Oomycota</taxon>
        <taxon>Saprolegniomycetes</taxon>
        <taxon>Saprolegniales</taxon>
        <taxon>Achlyaceae</taxon>
        <taxon>Thraustotheca</taxon>
    </lineage>
</organism>
<dbReference type="Proteomes" id="UP000243217">
    <property type="component" value="Unassembled WGS sequence"/>
</dbReference>
<dbReference type="InterPro" id="IPR000048">
    <property type="entry name" value="IQ_motif_EF-hand-BS"/>
</dbReference>
<proteinExistence type="predicted"/>
<accession>A0A1V9ZV43</accession>
<dbReference type="Pfam" id="PF00612">
    <property type="entry name" value="IQ"/>
    <property type="match status" value="1"/>
</dbReference>
<reference evidence="1 2" key="1">
    <citation type="journal article" date="2014" name="Genome Biol. Evol.">
        <title>The secreted proteins of Achlya hypogyna and Thraustotheca clavata identify the ancestral oomycete secretome and reveal gene acquisitions by horizontal gene transfer.</title>
        <authorList>
            <person name="Misner I."/>
            <person name="Blouin N."/>
            <person name="Leonard G."/>
            <person name="Richards T.A."/>
            <person name="Lane C.E."/>
        </authorList>
    </citation>
    <scope>NUCLEOTIDE SEQUENCE [LARGE SCALE GENOMIC DNA]</scope>
    <source>
        <strain evidence="1 2">ATCC 34112</strain>
    </source>
</reference>
<gene>
    <name evidence="1" type="ORF">THRCLA_05689</name>
</gene>